<proteinExistence type="predicted"/>
<dbReference type="Proteomes" id="UP001279553">
    <property type="component" value="Unassembled WGS sequence"/>
</dbReference>
<evidence type="ECO:0000313" key="2">
    <source>
        <dbReference type="EMBL" id="MDX5931331.1"/>
    </source>
</evidence>
<dbReference type="PANTHER" id="PTHR44086:SF10">
    <property type="entry name" value="THIOSULFATE SULFURTRANSFERASE_RHODANESE-LIKE DOMAIN-CONTAINING PROTEIN 3"/>
    <property type="match status" value="1"/>
</dbReference>
<dbReference type="AlphaFoldDB" id="A0AAW9DQE2"/>
<dbReference type="PROSITE" id="PS50206">
    <property type="entry name" value="RHODANESE_3"/>
    <property type="match status" value="1"/>
</dbReference>
<dbReference type="GO" id="GO:0004792">
    <property type="term" value="F:thiosulfate-cyanide sulfurtransferase activity"/>
    <property type="evidence" value="ECO:0007669"/>
    <property type="project" value="TreeGrafter"/>
</dbReference>
<dbReference type="EMBL" id="JAWXYB010000018">
    <property type="protein sequence ID" value="MDX5931331.1"/>
    <property type="molecule type" value="Genomic_DNA"/>
</dbReference>
<dbReference type="InterPro" id="IPR036873">
    <property type="entry name" value="Rhodanese-like_dom_sf"/>
</dbReference>
<keyword evidence="3" id="KW-1185">Reference proteome</keyword>
<dbReference type="Pfam" id="PF00581">
    <property type="entry name" value="Rhodanese"/>
    <property type="match status" value="1"/>
</dbReference>
<reference evidence="2 3" key="1">
    <citation type="submission" date="2023-11" db="EMBL/GenBank/DDBJ databases">
        <title>MicrobeMod: A computational toolkit for identifying prokaryotic methylation and restriction-modification with nanopore sequencing.</title>
        <authorList>
            <person name="Crits-Christoph A."/>
            <person name="Kang S.C."/>
            <person name="Lee H."/>
            <person name="Ostrov N."/>
        </authorList>
    </citation>
    <scope>NUCLEOTIDE SEQUENCE [LARGE SCALE GENOMIC DNA]</scope>
    <source>
        <strain evidence="2 3">DSMZ 700</strain>
    </source>
</reference>
<accession>A0AAW9DQE2</accession>
<comment type="caution">
    <text evidence="2">The sequence shown here is derived from an EMBL/GenBank/DDBJ whole genome shotgun (WGS) entry which is preliminary data.</text>
</comment>
<dbReference type="PANTHER" id="PTHR44086">
    <property type="entry name" value="THIOSULFATE SULFURTRANSFERASE RDL2, MITOCHONDRIAL-RELATED"/>
    <property type="match status" value="1"/>
</dbReference>
<sequence length="137" mass="14730">MLDRIIRRFRSMLDSKQLVTNASAVTTKLSPSAAVAKLSDPDTLFVDVRERSELDKTGTIKGAVHVPRGFIEFKADPASPNHEKALDPEKHLVLFCASGMRASLAAKTLADMGYKHVAHVSGGGFDALKQAGAPMAR</sequence>
<protein>
    <submittedName>
        <fullName evidence="2">Rhodanese-like domain-containing protein</fullName>
    </submittedName>
</protein>
<organism evidence="2 3">
    <name type="scientific">Acidiphilium acidophilum</name>
    <name type="common">Thiobacillus acidophilus</name>
    <dbReference type="NCBI Taxonomy" id="76588"/>
    <lineage>
        <taxon>Bacteria</taxon>
        <taxon>Pseudomonadati</taxon>
        <taxon>Pseudomonadota</taxon>
        <taxon>Alphaproteobacteria</taxon>
        <taxon>Acetobacterales</taxon>
        <taxon>Acidocellaceae</taxon>
        <taxon>Acidiphilium</taxon>
    </lineage>
</organism>
<gene>
    <name evidence="2" type="ORF">SIL87_11190</name>
</gene>
<dbReference type="SUPFAM" id="SSF52821">
    <property type="entry name" value="Rhodanese/Cell cycle control phosphatase"/>
    <property type="match status" value="1"/>
</dbReference>
<dbReference type="SMART" id="SM00450">
    <property type="entry name" value="RHOD"/>
    <property type="match status" value="1"/>
</dbReference>
<dbReference type="Gene3D" id="3.40.250.10">
    <property type="entry name" value="Rhodanese-like domain"/>
    <property type="match status" value="1"/>
</dbReference>
<evidence type="ECO:0000259" key="1">
    <source>
        <dbReference type="PROSITE" id="PS50206"/>
    </source>
</evidence>
<feature type="domain" description="Rhodanese" evidence="1">
    <location>
        <begin position="39"/>
        <end position="137"/>
    </location>
</feature>
<evidence type="ECO:0000313" key="3">
    <source>
        <dbReference type="Proteomes" id="UP001279553"/>
    </source>
</evidence>
<name>A0AAW9DQE2_ACIAO</name>
<dbReference type="InterPro" id="IPR001763">
    <property type="entry name" value="Rhodanese-like_dom"/>
</dbReference>